<dbReference type="InterPro" id="IPR031166">
    <property type="entry name" value="G_ENGA"/>
</dbReference>
<evidence type="ECO:0000256" key="8">
    <source>
        <dbReference type="HAMAP-Rule" id="MF_00195"/>
    </source>
</evidence>
<dbReference type="FunFam" id="3.40.50.300:FF:000057">
    <property type="entry name" value="GTPase Der"/>
    <property type="match status" value="1"/>
</dbReference>
<dbReference type="Gene3D" id="3.30.300.20">
    <property type="match status" value="1"/>
</dbReference>
<dbReference type="PIRSF" id="PIRSF006485">
    <property type="entry name" value="GTP-binding_EngA"/>
    <property type="match status" value="1"/>
</dbReference>
<dbReference type="PRINTS" id="PR00326">
    <property type="entry name" value="GTP1OBG"/>
</dbReference>
<feature type="binding site" evidence="8">
    <location>
        <begin position="204"/>
        <end position="211"/>
    </location>
    <ligand>
        <name>GTP</name>
        <dbReference type="ChEBI" id="CHEBI:37565"/>
        <label>2</label>
    </ligand>
</feature>
<dbReference type="HAMAP" id="MF_00195">
    <property type="entry name" value="GTPase_Der"/>
    <property type="match status" value="1"/>
</dbReference>
<dbReference type="PANTHER" id="PTHR43834:SF6">
    <property type="entry name" value="GTPASE DER"/>
    <property type="match status" value="1"/>
</dbReference>
<dbReference type="InterPro" id="IPR006073">
    <property type="entry name" value="GTP-bd"/>
</dbReference>
<keyword evidence="6 8" id="KW-0342">GTP-binding</keyword>
<proteinExistence type="inferred from homology"/>
<keyword evidence="13" id="KW-1185">Reference proteome</keyword>
<dbReference type="Gene3D" id="3.40.50.300">
    <property type="entry name" value="P-loop containing nucleotide triphosphate hydrolases"/>
    <property type="match status" value="2"/>
</dbReference>
<reference evidence="12 13" key="1">
    <citation type="submission" date="2018-03" db="EMBL/GenBank/DDBJ databases">
        <title>Genomic Encyclopedia of Type Strains, Phase III (KMG-III): the genomes of soil and plant-associated and newly described type strains.</title>
        <authorList>
            <person name="Whitman W."/>
        </authorList>
    </citation>
    <scope>NUCLEOTIDE SEQUENCE [LARGE SCALE GENOMIC DNA]</scope>
    <source>
        <strain evidence="12 13">CGMCC 1.12700</strain>
    </source>
</reference>
<dbReference type="GO" id="GO:0043022">
    <property type="term" value="F:ribosome binding"/>
    <property type="evidence" value="ECO:0007669"/>
    <property type="project" value="TreeGrafter"/>
</dbReference>
<dbReference type="GO" id="GO:0042254">
    <property type="term" value="P:ribosome biogenesis"/>
    <property type="evidence" value="ECO:0007669"/>
    <property type="project" value="UniProtKB-KW"/>
</dbReference>
<feature type="domain" description="EngA-type G" evidence="11">
    <location>
        <begin position="4"/>
        <end position="168"/>
    </location>
</feature>
<dbReference type="GO" id="GO:0005525">
    <property type="term" value="F:GTP binding"/>
    <property type="evidence" value="ECO:0007669"/>
    <property type="project" value="UniProtKB-UniRule"/>
</dbReference>
<protein>
    <recommendedName>
        <fullName evidence="2 8">GTPase Der</fullName>
    </recommendedName>
    <alternativeName>
        <fullName evidence="7 8">GTP-binding protein EngA</fullName>
    </alternativeName>
</protein>
<evidence type="ECO:0000259" key="11">
    <source>
        <dbReference type="PROSITE" id="PS51712"/>
    </source>
</evidence>
<dbReference type="InterPro" id="IPR027417">
    <property type="entry name" value="P-loop_NTPase"/>
</dbReference>
<evidence type="ECO:0000313" key="13">
    <source>
        <dbReference type="Proteomes" id="UP000240572"/>
    </source>
</evidence>
<evidence type="ECO:0000256" key="7">
    <source>
        <dbReference type="ARBA" id="ARBA00032345"/>
    </source>
</evidence>
<dbReference type="EMBL" id="PYGD01000008">
    <property type="protein sequence ID" value="PSK90283.1"/>
    <property type="molecule type" value="Genomic_DNA"/>
</dbReference>
<evidence type="ECO:0000256" key="5">
    <source>
        <dbReference type="ARBA" id="ARBA00022741"/>
    </source>
</evidence>
<evidence type="ECO:0000256" key="10">
    <source>
        <dbReference type="RuleBase" id="RU004481"/>
    </source>
</evidence>
<comment type="caution">
    <text evidence="12">The sequence shown here is derived from an EMBL/GenBank/DDBJ whole genome shotgun (WGS) entry which is preliminary data.</text>
</comment>
<comment type="subunit">
    <text evidence="8">Associates with the 50S ribosomal subunit.</text>
</comment>
<evidence type="ECO:0000256" key="6">
    <source>
        <dbReference type="ARBA" id="ARBA00023134"/>
    </source>
</evidence>
<keyword evidence="5 8" id="KW-0547">Nucleotide-binding</keyword>
<dbReference type="InterPro" id="IPR032859">
    <property type="entry name" value="KH_dom-like"/>
</dbReference>
<dbReference type="InterPro" id="IPR003593">
    <property type="entry name" value="AAA+_ATPase"/>
</dbReference>
<dbReference type="InterPro" id="IPR005225">
    <property type="entry name" value="Small_GTP-bd"/>
</dbReference>
<comment type="function">
    <text evidence="8 10">GTPase that plays an essential role in the late steps of ribosome biogenesis.</text>
</comment>
<dbReference type="PROSITE" id="PS51712">
    <property type="entry name" value="G_ENGA"/>
    <property type="match status" value="2"/>
</dbReference>
<dbReference type="CDD" id="cd01895">
    <property type="entry name" value="EngA2"/>
    <property type="match status" value="1"/>
</dbReference>
<dbReference type="Pfam" id="PF14714">
    <property type="entry name" value="KH_dom-like"/>
    <property type="match status" value="1"/>
</dbReference>
<dbReference type="NCBIfam" id="TIGR03594">
    <property type="entry name" value="GTPase_EngA"/>
    <property type="match status" value="1"/>
</dbReference>
<organism evidence="12 13">
    <name type="scientific">Taibaiella chishuiensis</name>
    <dbReference type="NCBI Taxonomy" id="1434707"/>
    <lineage>
        <taxon>Bacteria</taxon>
        <taxon>Pseudomonadati</taxon>
        <taxon>Bacteroidota</taxon>
        <taxon>Chitinophagia</taxon>
        <taxon>Chitinophagales</taxon>
        <taxon>Chitinophagaceae</taxon>
        <taxon>Taibaiella</taxon>
    </lineage>
</organism>
<dbReference type="PANTHER" id="PTHR43834">
    <property type="entry name" value="GTPASE DER"/>
    <property type="match status" value="1"/>
</dbReference>
<dbReference type="SMART" id="SM00382">
    <property type="entry name" value="AAA"/>
    <property type="match status" value="2"/>
</dbReference>
<dbReference type="InterPro" id="IPR016484">
    <property type="entry name" value="GTPase_Der"/>
</dbReference>
<name>A0A2P8CZ97_9BACT</name>
<feature type="domain" description="EngA-type G" evidence="11">
    <location>
        <begin position="198"/>
        <end position="374"/>
    </location>
</feature>
<feature type="binding site" evidence="8">
    <location>
        <begin position="251"/>
        <end position="255"/>
    </location>
    <ligand>
        <name>GTP</name>
        <dbReference type="ChEBI" id="CHEBI:37565"/>
        <label>2</label>
    </ligand>
</feature>
<dbReference type="OrthoDB" id="9805918at2"/>
<evidence type="ECO:0000313" key="12">
    <source>
        <dbReference type="EMBL" id="PSK90283.1"/>
    </source>
</evidence>
<dbReference type="FunFam" id="3.40.50.300:FF:000040">
    <property type="entry name" value="GTPase Der"/>
    <property type="match status" value="1"/>
</dbReference>
<gene>
    <name evidence="8" type="primary">der</name>
    <name evidence="12" type="ORF">B0I18_10811</name>
</gene>
<dbReference type="NCBIfam" id="TIGR00231">
    <property type="entry name" value="small_GTP"/>
    <property type="match status" value="2"/>
</dbReference>
<feature type="binding site" evidence="8">
    <location>
        <begin position="120"/>
        <end position="123"/>
    </location>
    <ligand>
        <name>GTP</name>
        <dbReference type="ChEBI" id="CHEBI:37565"/>
        <label>1</label>
    </ligand>
</feature>
<evidence type="ECO:0000256" key="2">
    <source>
        <dbReference type="ARBA" id="ARBA00020953"/>
    </source>
</evidence>
<evidence type="ECO:0000256" key="4">
    <source>
        <dbReference type="ARBA" id="ARBA00022737"/>
    </source>
</evidence>
<keyword evidence="4 10" id="KW-0677">Repeat</keyword>
<evidence type="ECO:0000256" key="3">
    <source>
        <dbReference type="ARBA" id="ARBA00022517"/>
    </source>
</evidence>
<dbReference type="InterPro" id="IPR015946">
    <property type="entry name" value="KH_dom-like_a/b"/>
</dbReference>
<keyword evidence="3 8" id="KW-0690">Ribosome biogenesis</keyword>
<evidence type="ECO:0000256" key="9">
    <source>
        <dbReference type="PROSITE-ProRule" id="PRU01049"/>
    </source>
</evidence>
<feature type="binding site" evidence="8">
    <location>
        <begin position="316"/>
        <end position="319"/>
    </location>
    <ligand>
        <name>GTP</name>
        <dbReference type="ChEBI" id="CHEBI:37565"/>
        <label>2</label>
    </ligand>
</feature>
<sequence>MPGFTVAIVGRPNVGKSTLFNRLLEQRKAIVDDFSGVTRDRQYGISDWNGKFFNVIDTGGFVSRSEDIFEKEIRKQVHIAIDEADIILFITDVTAGITDLDDDMAQLLRRSNKPVFLVVNKVDNAERQLDATEFYVLGFDPTFFLSSISGSGTGEVLDAITELIPESTQDAEVEMIEEEIEDEDGNVIIMKREKDPIPKIAIIGQPNAGKSTLLNALTGKERAIVSDIAGTTRDPIHTHYNQFGKEFILIDTAGLRKKKAVQEDLEFYSVIRAIKAMDEADVCMLLIDAAKGMTAQDVNILSLAERKGKAIVILVNKWDVVEGKETNTARDYEKNLKERIAPFTDIPVVFTSAAEKTRIFQAIEKALEVFENRLRRITTSHLNEVMLKEIERFTPPVVRGHSVRIKFVMQIPTHTPAFAFYSNHPDEIKTPYRNFLENKLRSHFNFSGVPIKIFFRKK</sequence>
<comment type="similarity">
    <text evidence="1 8 9 10">Belongs to the TRAFAC class TrmE-Era-EngA-EngB-Septin-like GTPase superfamily. EngA (Der) GTPase family.</text>
</comment>
<feature type="binding site" evidence="8">
    <location>
        <begin position="10"/>
        <end position="17"/>
    </location>
    <ligand>
        <name>GTP</name>
        <dbReference type="ChEBI" id="CHEBI:37565"/>
        <label>1</label>
    </ligand>
</feature>
<dbReference type="Proteomes" id="UP000240572">
    <property type="component" value="Unassembled WGS sequence"/>
</dbReference>
<dbReference type="SUPFAM" id="SSF52540">
    <property type="entry name" value="P-loop containing nucleoside triphosphate hydrolases"/>
    <property type="match status" value="2"/>
</dbReference>
<evidence type="ECO:0000256" key="1">
    <source>
        <dbReference type="ARBA" id="ARBA00008279"/>
    </source>
</evidence>
<dbReference type="Pfam" id="PF01926">
    <property type="entry name" value="MMR_HSR1"/>
    <property type="match status" value="2"/>
</dbReference>
<dbReference type="SUPFAM" id="SSF82653">
    <property type="entry name" value="Probable GTPase Der, C-terminal domain"/>
    <property type="match status" value="1"/>
</dbReference>
<feature type="binding site" evidence="8">
    <location>
        <begin position="57"/>
        <end position="61"/>
    </location>
    <ligand>
        <name>GTP</name>
        <dbReference type="ChEBI" id="CHEBI:37565"/>
        <label>1</label>
    </ligand>
</feature>
<dbReference type="CDD" id="cd01894">
    <property type="entry name" value="EngA1"/>
    <property type="match status" value="1"/>
</dbReference>
<dbReference type="RefSeq" id="WP_106524165.1">
    <property type="nucleotide sequence ID" value="NZ_PYGD01000008.1"/>
</dbReference>
<accession>A0A2P8CZ97</accession>
<dbReference type="AlphaFoldDB" id="A0A2P8CZ97"/>